<dbReference type="OrthoDB" id="140437at2"/>
<name>B1I1F5_DESAP</name>
<dbReference type="PIRSF" id="PIRSF000376">
    <property type="entry name" value="AcCoA_decarb_gamma"/>
    <property type="match status" value="1"/>
</dbReference>
<dbReference type="Pfam" id="PF03599">
    <property type="entry name" value="CdhD"/>
    <property type="match status" value="1"/>
</dbReference>
<reference evidence="9 10" key="2">
    <citation type="journal article" date="2008" name="Science">
        <title>Environmental genomics reveals a single-species ecosystem deep within Earth.</title>
        <authorList>
            <person name="Chivian D."/>
            <person name="Brodie E.L."/>
            <person name="Alm E.J."/>
            <person name="Culley D.E."/>
            <person name="Dehal P.S."/>
            <person name="Desantis T.Z."/>
            <person name="Gihring T.M."/>
            <person name="Lapidus A."/>
            <person name="Lin L.H."/>
            <person name="Lowry S.R."/>
            <person name="Moser D.P."/>
            <person name="Richardson P.M."/>
            <person name="Southam G."/>
            <person name="Wanger G."/>
            <person name="Pratt L.M."/>
            <person name="Andersen G.L."/>
            <person name="Hazen T.C."/>
            <person name="Brockman F.J."/>
            <person name="Arkin A.P."/>
            <person name="Onstott T.C."/>
        </authorList>
    </citation>
    <scope>NUCLEOTIDE SEQUENCE [LARGE SCALE GENOMIC DNA]</scope>
    <source>
        <strain evidence="9 10">MP104C</strain>
    </source>
</reference>
<dbReference type="GO" id="GO:0005506">
    <property type="term" value="F:iron ion binding"/>
    <property type="evidence" value="ECO:0007669"/>
    <property type="project" value="InterPro"/>
</dbReference>
<dbReference type="eggNOG" id="COG1456">
    <property type="taxonomic scope" value="Bacteria"/>
</dbReference>
<dbReference type="Gene3D" id="3.20.20.20">
    <property type="entry name" value="Dihydropteroate synthase-like"/>
    <property type="match status" value="1"/>
</dbReference>
<dbReference type="InterPro" id="IPR011005">
    <property type="entry name" value="Dihydropteroate_synth-like_sf"/>
</dbReference>
<evidence type="ECO:0000313" key="10">
    <source>
        <dbReference type="Proteomes" id="UP000008544"/>
    </source>
</evidence>
<gene>
    <name evidence="9" type="ordered locus">Daud_0112</name>
</gene>
<dbReference type="AlphaFoldDB" id="B1I1F5"/>
<dbReference type="KEGG" id="dau:Daud_0112"/>
<dbReference type="NCBIfam" id="NF003195">
    <property type="entry name" value="PRK04165.1"/>
    <property type="match status" value="1"/>
</dbReference>
<feature type="domain" description="4Fe-4S" evidence="8">
    <location>
        <begin position="1"/>
        <end position="62"/>
    </location>
</feature>
<keyword evidence="5" id="KW-0170">Cobalt</keyword>
<keyword evidence="2 7" id="KW-0479">Metal-binding</keyword>
<reference evidence="10" key="1">
    <citation type="submission" date="2007-10" db="EMBL/GenBank/DDBJ databases">
        <title>Complete sequence of chromosome of Desulforudis audaxviator MP104C.</title>
        <authorList>
            <person name="Copeland A."/>
            <person name="Lucas S."/>
            <person name="Lapidus A."/>
            <person name="Barry K."/>
            <person name="Glavina del Rio T."/>
            <person name="Dalin E."/>
            <person name="Tice H."/>
            <person name="Bruce D."/>
            <person name="Pitluck S."/>
            <person name="Lowry S.R."/>
            <person name="Larimer F."/>
            <person name="Land M.L."/>
            <person name="Hauser L."/>
            <person name="Kyrpides N."/>
            <person name="Ivanova N.N."/>
            <person name="Richardson P."/>
        </authorList>
    </citation>
    <scope>NUCLEOTIDE SEQUENCE [LARGE SCALE GENOMIC DNA]</scope>
    <source>
        <strain evidence="10">MP104C</strain>
    </source>
</reference>
<keyword evidence="4 7" id="KW-0411">Iron-sulfur</keyword>
<dbReference type="GO" id="GO:0008168">
    <property type="term" value="F:methyltransferase activity"/>
    <property type="evidence" value="ECO:0007669"/>
    <property type="project" value="InterPro"/>
</dbReference>
<evidence type="ECO:0000256" key="5">
    <source>
        <dbReference type="ARBA" id="ARBA00023285"/>
    </source>
</evidence>
<feature type="binding site" evidence="7">
    <location>
        <position position="45"/>
    </location>
    <ligand>
        <name>[4Fe-4S] cluster</name>
        <dbReference type="ChEBI" id="CHEBI:49883"/>
    </ligand>
</feature>
<dbReference type="EMBL" id="CP000860">
    <property type="protein sequence ID" value="ACA58680.1"/>
    <property type="molecule type" value="Genomic_DNA"/>
</dbReference>
<evidence type="ECO:0000256" key="6">
    <source>
        <dbReference type="PIRSR" id="PIRSR000376-1"/>
    </source>
</evidence>
<evidence type="ECO:0000256" key="4">
    <source>
        <dbReference type="ARBA" id="ARBA00023014"/>
    </source>
</evidence>
<proteinExistence type="predicted"/>
<dbReference type="GO" id="GO:0046356">
    <property type="term" value="P:acetyl-CoA catabolic process"/>
    <property type="evidence" value="ECO:0007669"/>
    <property type="project" value="InterPro"/>
</dbReference>
<feature type="binding site" evidence="6">
    <location>
        <position position="350"/>
    </location>
    <ligand>
        <name>5-methoxybenzimidazolylcob(I)amide</name>
        <dbReference type="ChEBI" id="CHEBI:157765"/>
    </ligand>
</feature>
<evidence type="ECO:0000259" key="8">
    <source>
        <dbReference type="PROSITE" id="PS51656"/>
    </source>
</evidence>
<dbReference type="PANTHER" id="PTHR36214:SF3">
    <property type="entry name" value="ACETYL-COA DECARBONYLASE_SYNTHASE COMPLEX SUBUNIT GAMMA"/>
    <property type="match status" value="1"/>
</dbReference>
<dbReference type="STRING" id="477974.Daud_0112"/>
<feature type="binding site" evidence="7">
    <location>
        <position position="23"/>
    </location>
    <ligand>
        <name>[4Fe-4S] cluster</name>
        <dbReference type="ChEBI" id="CHEBI:49883"/>
    </ligand>
</feature>
<sequence length="452" mass="49709">MPLKPSDIQKKLPGGGKKNCKECGFPTCLAFAMKLVSGGVALEKCPYLDPEVKEWIVDAITPPIKLVSVGAGERILTVGEEEVVYRHEKTFFRPPGLAVLISDAQDDQAIKARLKKLNEYEFRWVTFNLRADLVVLKHESGSKERYLSVVTRVAQEKLPMVLMCEDLGVLFAARDLIADQKPLLYPITNANLEEALPGLKEKAVPVAVRGQGLEEVVSVTTKLKAAGISDIMIDTSPRNLKEALRDYTLIRRAALKHTFRPLGYPIISFLPLKAEDAAEEALLASALVIKYASVIVLNDLHRETLFPLLVHRLNIYTDPRVPLAVEEKVYEIGEPNEESPVFLTTNFALTYFAVANGVEACKIPGYLGVKGTDGLCVLAAWSTGKFVGETVGPFIKNSGLEGKLKKKRLIIPGLAARIKGEIEDELPGWEVIVGPKEAEELPAFMSKLIAGW</sequence>
<keyword evidence="3 7" id="KW-0408">Iron</keyword>
<dbReference type="GO" id="GO:0051539">
    <property type="term" value="F:4 iron, 4 sulfur cluster binding"/>
    <property type="evidence" value="ECO:0007669"/>
    <property type="project" value="UniProtKB-KW"/>
</dbReference>
<evidence type="ECO:0000256" key="1">
    <source>
        <dbReference type="ARBA" id="ARBA00022485"/>
    </source>
</evidence>
<dbReference type="InterPro" id="IPR016218">
    <property type="entry name" value="AcylCoA_decarb/synth_gsu"/>
</dbReference>
<keyword evidence="1 7" id="KW-0004">4Fe-4S</keyword>
<dbReference type="HOGENOM" id="CLU_050002_0_0_9"/>
<dbReference type="PANTHER" id="PTHR36214">
    <property type="match status" value="1"/>
</dbReference>
<evidence type="ECO:0000256" key="3">
    <source>
        <dbReference type="ARBA" id="ARBA00023004"/>
    </source>
</evidence>
<feature type="binding site" evidence="6">
    <location>
        <position position="438"/>
    </location>
    <ligand>
        <name>5-methoxybenzimidazolylcob(I)amide</name>
        <dbReference type="ChEBI" id="CHEBI:157765"/>
    </ligand>
</feature>
<evidence type="ECO:0000256" key="7">
    <source>
        <dbReference type="PIRSR" id="PIRSR000376-2"/>
    </source>
</evidence>
<keyword evidence="10" id="KW-1185">Reference proteome</keyword>
<feature type="binding site" evidence="6">
    <location>
        <begin position="374"/>
        <end position="377"/>
    </location>
    <ligand>
        <name>5-methoxybenzimidazolylcob(I)amide</name>
        <dbReference type="ChEBI" id="CHEBI:157765"/>
    </ligand>
</feature>
<dbReference type="Gene3D" id="3.40.50.11600">
    <property type="match status" value="1"/>
</dbReference>
<evidence type="ECO:0000313" key="9">
    <source>
        <dbReference type="EMBL" id="ACA58680.1"/>
    </source>
</evidence>
<organism evidence="9 10">
    <name type="scientific">Desulforudis audaxviator (strain MP104C)</name>
    <dbReference type="NCBI Taxonomy" id="477974"/>
    <lineage>
        <taxon>Bacteria</taxon>
        <taxon>Bacillati</taxon>
        <taxon>Bacillota</taxon>
        <taxon>Clostridia</taxon>
        <taxon>Thermoanaerobacterales</taxon>
        <taxon>Candidatus Desulforudaceae</taxon>
        <taxon>Candidatus Desulforudis</taxon>
    </lineage>
</organism>
<dbReference type="InterPro" id="IPR016041">
    <property type="entry name" value="Ac-CoA_synth_d_su_TIM-brl"/>
</dbReference>
<dbReference type="Proteomes" id="UP000008544">
    <property type="component" value="Chromosome"/>
</dbReference>
<accession>B1I1F5</accession>
<evidence type="ECO:0000256" key="2">
    <source>
        <dbReference type="ARBA" id="ARBA00022723"/>
    </source>
</evidence>
<dbReference type="InterPro" id="IPR051069">
    <property type="entry name" value="ACDS_complex_subunit"/>
</dbReference>
<dbReference type="Pfam" id="PF04060">
    <property type="entry name" value="FeS"/>
    <property type="match status" value="1"/>
</dbReference>
<protein>
    <submittedName>
        <fullName evidence="9">CO dehydrogenase/acetyl-CoA synthase delta subunit</fullName>
    </submittedName>
</protein>
<dbReference type="InterPro" id="IPR007202">
    <property type="entry name" value="4Fe-4S_dom"/>
</dbReference>
<dbReference type="RefSeq" id="WP_012301274.1">
    <property type="nucleotide sequence ID" value="NC_010424.1"/>
</dbReference>
<feature type="binding site" evidence="6">
    <location>
        <position position="344"/>
    </location>
    <ligand>
        <name>5-methoxybenzimidazolylcob(I)amide</name>
        <dbReference type="ChEBI" id="CHEBI:157765"/>
    </ligand>
</feature>
<feature type="binding site" evidence="7">
    <location>
        <position position="28"/>
    </location>
    <ligand>
        <name>[4Fe-4S] cluster</name>
        <dbReference type="ChEBI" id="CHEBI:49883"/>
    </ligand>
</feature>
<feature type="binding site" evidence="7">
    <location>
        <position position="20"/>
    </location>
    <ligand>
        <name>[4Fe-4S] cluster</name>
        <dbReference type="ChEBI" id="CHEBI:49883"/>
    </ligand>
</feature>
<dbReference type="PROSITE" id="PS51656">
    <property type="entry name" value="4FE4S"/>
    <property type="match status" value="1"/>
</dbReference>